<dbReference type="OrthoDB" id="5556307at2759"/>
<proteinExistence type="inferred from homology"/>
<keyword evidence="11" id="KW-1185">Reference proteome</keyword>
<gene>
    <name evidence="10" type="primary">105312117</name>
</gene>
<comment type="function">
    <text evidence="9">Essential component of the mitotic checkpoint, which prevents cells from prematurely exiting mitosis. Required for the assembly of the dynein-dynactin and MAD1-MAD2 complexes onto kinetochores. Its function related to the spindle assembly machinery is proposed to depend on its association in the mitotic RZZ complex.</text>
</comment>
<comment type="subunit">
    <text evidence="9">Component of the RZZ complex.</text>
</comment>
<dbReference type="Pfam" id="PF09817">
    <property type="entry name" value="Zwilch"/>
    <property type="match status" value="1"/>
</dbReference>
<evidence type="ECO:0000256" key="5">
    <source>
        <dbReference type="ARBA" id="ARBA00022776"/>
    </source>
</evidence>
<keyword evidence="7 9" id="KW-0131">Cell cycle</keyword>
<evidence type="ECO:0000256" key="9">
    <source>
        <dbReference type="RuleBase" id="RU369076"/>
    </source>
</evidence>
<dbReference type="Proteomes" id="UP000007879">
    <property type="component" value="Unassembled WGS sequence"/>
</dbReference>
<dbReference type="GO" id="GO:0007094">
    <property type="term" value="P:mitotic spindle assembly checkpoint signaling"/>
    <property type="evidence" value="ECO:0007669"/>
    <property type="project" value="UniProtKB-UniRule"/>
</dbReference>
<evidence type="ECO:0000256" key="7">
    <source>
        <dbReference type="ARBA" id="ARBA00023306"/>
    </source>
</evidence>
<evidence type="ECO:0000256" key="6">
    <source>
        <dbReference type="ARBA" id="ARBA00022838"/>
    </source>
</evidence>
<dbReference type="eggNOG" id="KOG4803">
    <property type="taxonomic scope" value="Eukaryota"/>
</dbReference>
<dbReference type="PANTHER" id="PTHR15995:SF1">
    <property type="entry name" value="PROTEIN ZWILCH HOMOLOG"/>
    <property type="match status" value="1"/>
</dbReference>
<dbReference type="EnsemblMetazoa" id="Aqu2.1.36585_001">
    <property type="protein sequence ID" value="Aqu2.1.36585_001"/>
    <property type="gene ID" value="Aqu2.1.36585"/>
</dbReference>
<comment type="subcellular location">
    <subcellularLocation>
        <location evidence="1 9">Chromosome</location>
        <location evidence="1 9">Centromere</location>
        <location evidence="1 9">Kinetochore</location>
    </subcellularLocation>
</comment>
<dbReference type="GO" id="GO:1990423">
    <property type="term" value="C:RZZ complex"/>
    <property type="evidence" value="ECO:0007669"/>
    <property type="project" value="UniProtKB-UniRule"/>
</dbReference>
<dbReference type="STRING" id="400682.A0A1X7V8G0"/>
<evidence type="ECO:0000256" key="2">
    <source>
        <dbReference type="ARBA" id="ARBA00009062"/>
    </source>
</evidence>
<dbReference type="Gene3D" id="1.10.287.1880">
    <property type="match status" value="1"/>
</dbReference>
<evidence type="ECO:0000256" key="1">
    <source>
        <dbReference type="ARBA" id="ARBA00004629"/>
    </source>
</evidence>
<name>A0A1X7V8G0_AMPQE</name>
<evidence type="ECO:0000313" key="11">
    <source>
        <dbReference type="Proteomes" id="UP000007879"/>
    </source>
</evidence>
<comment type="similarity">
    <text evidence="2 9">Belongs to the ZWILCH family.</text>
</comment>
<dbReference type="InterPro" id="IPR018630">
    <property type="entry name" value="Zwilch"/>
</dbReference>
<reference evidence="10" key="2">
    <citation type="submission" date="2017-05" db="UniProtKB">
        <authorList>
            <consortium name="EnsemblMetazoa"/>
        </authorList>
    </citation>
    <scope>IDENTIFICATION</scope>
</reference>
<keyword evidence="6 9" id="KW-0995">Kinetochore</keyword>
<organism evidence="10">
    <name type="scientific">Amphimedon queenslandica</name>
    <name type="common">Sponge</name>
    <dbReference type="NCBI Taxonomy" id="400682"/>
    <lineage>
        <taxon>Eukaryota</taxon>
        <taxon>Metazoa</taxon>
        <taxon>Porifera</taxon>
        <taxon>Demospongiae</taxon>
        <taxon>Heteroscleromorpha</taxon>
        <taxon>Haplosclerida</taxon>
        <taxon>Niphatidae</taxon>
        <taxon>Amphimedon</taxon>
    </lineage>
</organism>
<keyword evidence="5 9" id="KW-0498">Mitosis</keyword>
<evidence type="ECO:0000256" key="4">
    <source>
        <dbReference type="ARBA" id="ARBA00022618"/>
    </source>
</evidence>
<evidence type="ECO:0000313" key="10">
    <source>
        <dbReference type="EnsemblMetazoa" id="Aqu2.1.36585_001"/>
    </source>
</evidence>
<keyword evidence="4 9" id="KW-0132">Cell division</keyword>
<dbReference type="KEGG" id="aqu:105312117"/>
<protein>
    <recommendedName>
        <fullName evidence="9">Protein zwilch</fullName>
    </recommendedName>
</protein>
<evidence type="ECO:0000256" key="3">
    <source>
        <dbReference type="ARBA" id="ARBA00022454"/>
    </source>
</evidence>
<dbReference type="EnsemblMetazoa" id="XM_011404505.2">
    <property type="protein sequence ID" value="XP_011402807.2"/>
    <property type="gene ID" value="LOC105312117"/>
</dbReference>
<dbReference type="GO" id="GO:0034501">
    <property type="term" value="P:protein localization to kinetochore"/>
    <property type="evidence" value="ECO:0007669"/>
    <property type="project" value="UniProtKB-UniRule"/>
</dbReference>
<dbReference type="InParanoid" id="A0A1X7V8G0"/>
<evidence type="ECO:0000256" key="8">
    <source>
        <dbReference type="ARBA" id="ARBA00023328"/>
    </source>
</evidence>
<sequence>MADLPEDKFLYESIDGSMKESFGKAVINAAMSLEQTNPQPQTHSFLEYPSLRLSAFEEGTKSPLSGLISSTSSPSKKIVIGSGFVDPSPLSEQSTESPVSVLSTSASTTISPLPYFTTSTNLKIFLTSSSVLKSDAVSKEETVAMDTDNVKPLPLNLARYLSSCYVMYCRRDDGNREQLPELWLLCQDDDSSSSTVAIGCVPLEKEIMLYQVREGNKPLMISNYKTFSLKPDTFLPRALSLKKKPAKRDGPFLSHSIYHFGFDVDEDNESEPTTSHISLEFKWEASKSNFTPPPTSSSATLNISSTPGSLYSPILHVFKELQLLIYLTEIYSGKREWTDMETDTESIMSPSKSSLSSMASTFLSELSSGVKAADSTLVSPSALVSLFQARDDFDFVDQLWSFLKGVSDPIDLTNALSVVFMSILKGKTQPFLQPDKTSTLASLFRLSLLADTTEKREVSAAKLQALLTQEKSLKALIEIGIEKMEKDYLWYFLSNNFASKNEILQFFLPDTATLLDRVHMLSSLHCVLELTADMSNFFALPRNRVTSFVRSVISYYRDVPVTHFTTTPTFSVTFPPLSPEVKTFTGLASSIPPSRLSLEASSRSIVAISEPLLKFMYKSQSLEEDFEGNITAMYVYCADKELLSL</sequence>
<accession>A0A1X7V8G0</accession>
<dbReference type="AlphaFoldDB" id="A0A1X7V8G0"/>
<dbReference type="Gene3D" id="1.20.58.730">
    <property type="match status" value="1"/>
</dbReference>
<reference evidence="11" key="1">
    <citation type="journal article" date="2010" name="Nature">
        <title>The Amphimedon queenslandica genome and the evolution of animal complexity.</title>
        <authorList>
            <person name="Srivastava M."/>
            <person name="Simakov O."/>
            <person name="Chapman J."/>
            <person name="Fahey B."/>
            <person name="Gauthier M.E."/>
            <person name="Mitros T."/>
            <person name="Richards G.S."/>
            <person name="Conaco C."/>
            <person name="Dacre M."/>
            <person name="Hellsten U."/>
            <person name="Larroux C."/>
            <person name="Putnam N.H."/>
            <person name="Stanke M."/>
            <person name="Adamska M."/>
            <person name="Darling A."/>
            <person name="Degnan S.M."/>
            <person name="Oakley T.H."/>
            <person name="Plachetzki D.C."/>
            <person name="Zhai Y."/>
            <person name="Adamski M."/>
            <person name="Calcino A."/>
            <person name="Cummins S.F."/>
            <person name="Goodstein D.M."/>
            <person name="Harris C."/>
            <person name="Jackson D.J."/>
            <person name="Leys S.P."/>
            <person name="Shu S."/>
            <person name="Woodcroft B.J."/>
            <person name="Vervoort M."/>
            <person name="Kosik K.S."/>
            <person name="Manning G."/>
            <person name="Degnan B.M."/>
            <person name="Rokhsar D.S."/>
        </authorList>
    </citation>
    <scope>NUCLEOTIDE SEQUENCE [LARGE SCALE GENOMIC DNA]</scope>
</reference>
<dbReference type="GO" id="GO:0051301">
    <property type="term" value="P:cell division"/>
    <property type="evidence" value="ECO:0007669"/>
    <property type="project" value="UniProtKB-UniRule"/>
</dbReference>
<keyword evidence="3 9" id="KW-0158">Chromosome</keyword>
<dbReference type="PANTHER" id="PTHR15995">
    <property type="entry name" value="PROTEIN ZWILCH HOMOLOG"/>
    <property type="match status" value="1"/>
</dbReference>
<keyword evidence="8 9" id="KW-0137">Centromere</keyword>